<feature type="domain" description="Cytochrome b561 bacterial/Ni-hydrogenase" evidence="14">
    <location>
        <begin position="5"/>
        <end position="174"/>
    </location>
</feature>
<keyword evidence="6 13" id="KW-0812">Transmembrane</keyword>
<dbReference type="InterPro" id="IPR052168">
    <property type="entry name" value="Cytochrome_b561_oxidase"/>
</dbReference>
<dbReference type="InterPro" id="IPR016174">
    <property type="entry name" value="Di-haem_cyt_TM"/>
</dbReference>
<dbReference type="PANTHER" id="PTHR30529:SF1">
    <property type="entry name" value="CYTOCHROME B561 HOMOLOG 2"/>
    <property type="match status" value="1"/>
</dbReference>
<dbReference type="GO" id="GO:0022904">
    <property type="term" value="P:respiratory electron transport chain"/>
    <property type="evidence" value="ECO:0007669"/>
    <property type="project" value="InterPro"/>
</dbReference>
<evidence type="ECO:0000256" key="13">
    <source>
        <dbReference type="SAM" id="Phobius"/>
    </source>
</evidence>
<keyword evidence="8" id="KW-0249">Electron transport</keyword>
<gene>
    <name evidence="15" type="ORF">DRF75_03390</name>
</gene>
<evidence type="ECO:0000256" key="6">
    <source>
        <dbReference type="ARBA" id="ARBA00022692"/>
    </source>
</evidence>
<keyword evidence="4" id="KW-1003">Cell membrane</keyword>
<evidence type="ECO:0000256" key="7">
    <source>
        <dbReference type="ARBA" id="ARBA00022723"/>
    </source>
</evidence>
<dbReference type="PANTHER" id="PTHR30529">
    <property type="entry name" value="CYTOCHROME B561"/>
    <property type="match status" value="1"/>
</dbReference>
<feature type="transmembrane region" description="Helical" evidence="13">
    <location>
        <begin position="142"/>
        <end position="159"/>
    </location>
</feature>
<dbReference type="EMBL" id="QOHL01000014">
    <property type="protein sequence ID" value="RZB12598.1"/>
    <property type="molecule type" value="Genomic_DNA"/>
</dbReference>
<feature type="transmembrane region" description="Helical" evidence="13">
    <location>
        <begin position="81"/>
        <end position="106"/>
    </location>
</feature>
<evidence type="ECO:0000256" key="9">
    <source>
        <dbReference type="ARBA" id="ARBA00022989"/>
    </source>
</evidence>
<comment type="caution">
    <text evidence="15">The sequence shown here is derived from an EMBL/GenBank/DDBJ whole genome shotgun (WGS) entry which is preliminary data.</text>
</comment>
<dbReference type="STRING" id="1242993.ehr_00211"/>
<keyword evidence="7" id="KW-0479">Metal-binding</keyword>
<feature type="transmembrane region" description="Helical" evidence="13">
    <location>
        <begin position="12"/>
        <end position="30"/>
    </location>
</feature>
<dbReference type="GO" id="GO:0020037">
    <property type="term" value="F:heme binding"/>
    <property type="evidence" value="ECO:0007669"/>
    <property type="project" value="TreeGrafter"/>
</dbReference>
<dbReference type="InterPro" id="IPR011577">
    <property type="entry name" value="Cyt_b561_bac/Ni-Hgenase"/>
</dbReference>
<feature type="transmembrane region" description="Helical" evidence="13">
    <location>
        <begin position="50"/>
        <end position="69"/>
    </location>
</feature>
<organism evidence="15 16">
    <name type="scientific">Ehrlichia minasensis</name>
    <dbReference type="NCBI Taxonomy" id="1242993"/>
    <lineage>
        <taxon>Bacteria</taxon>
        <taxon>Pseudomonadati</taxon>
        <taxon>Pseudomonadota</taxon>
        <taxon>Alphaproteobacteria</taxon>
        <taxon>Rickettsiales</taxon>
        <taxon>Anaplasmataceae</taxon>
        <taxon>Ehrlichia</taxon>
    </lineage>
</organism>
<comment type="subcellular location">
    <subcellularLocation>
        <location evidence="2">Cell membrane</location>
        <topology evidence="2">Multi-pass membrane protein</topology>
    </subcellularLocation>
</comment>
<evidence type="ECO:0000256" key="8">
    <source>
        <dbReference type="ARBA" id="ARBA00022982"/>
    </source>
</evidence>
<dbReference type="SUPFAM" id="SSF81342">
    <property type="entry name" value="Transmembrane di-heme cytochromes"/>
    <property type="match status" value="1"/>
</dbReference>
<evidence type="ECO:0000256" key="12">
    <source>
        <dbReference type="ARBA" id="ARBA00037975"/>
    </source>
</evidence>
<keyword evidence="9 13" id="KW-1133">Transmembrane helix</keyword>
<sequence length="174" mass="19740">MMTKYHSSVRIMHWLTGIPIIFMVIMGFCLKMEVFPSNYPIGEIYTLHKAIGMILLSLLILRLVCRFSSTIPPYPNSFPHYLILVSKITHLGLYITSIAMAISGYVMSSASGKAIKIFSFDVPLLIENNKNIANIAQQCHNICAYILPILIIMHILAALKHKFIDKDNIFNRII</sequence>
<evidence type="ECO:0000313" key="16">
    <source>
        <dbReference type="Proteomes" id="UP000293377"/>
    </source>
</evidence>
<evidence type="ECO:0000256" key="5">
    <source>
        <dbReference type="ARBA" id="ARBA00022617"/>
    </source>
</evidence>
<keyword evidence="10" id="KW-0408">Iron</keyword>
<dbReference type="Pfam" id="PF01292">
    <property type="entry name" value="Ni_hydr_CYTB"/>
    <property type="match status" value="1"/>
</dbReference>
<dbReference type="GO" id="GO:0005886">
    <property type="term" value="C:plasma membrane"/>
    <property type="evidence" value="ECO:0007669"/>
    <property type="project" value="UniProtKB-SubCell"/>
</dbReference>
<name>A0A4Q6IBC3_9RICK</name>
<keyword evidence="16" id="KW-1185">Reference proteome</keyword>
<reference evidence="15 16" key="1">
    <citation type="submission" date="2018-06" db="EMBL/GenBank/DDBJ databases">
        <title>Complete Genome Sequence of Ehrlichia minasensis Isolated From Cattle.</title>
        <authorList>
            <person name="Aguiar D.M."/>
            <person name="Araujo J.P.A.Jr."/>
            <person name="Nakazato L."/>
            <person name="Bard E."/>
            <person name="Cabezas-Cruz A."/>
        </authorList>
    </citation>
    <scope>NUCLEOTIDE SEQUENCE [LARGE SCALE GENOMIC DNA]</scope>
    <source>
        <strain evidence="15 16">B11</strain>
    </source>
</reference>
<dbReference type="GO" id="GO:0009055">
    <property type="term" value="F:electron transfer activity"/>
    <property type="evidence" value="ECO:0007669"/>
    <property type="project" value="InterPro"/>
</dbReference>
<evidence type="ECO:0000256" key="1">
    <source>
        <dbReference type="ARBA" id="ARBA00001970"/>
    </source>
</evidence>
<evidence type="ECO:0000256" key="10">
    <source>
        <dbReference type="ARBA" id="ARBA00023004"/>
    </source>
</evidence>
<evidence type="ECO:0000256" key="2">
    <source>
        <dbReference type="ARBA" id="ARBA00004651"/>
    </source>
</evidence>
<keyword evidence="3" id="KW-0813">Transport</keyword>
<protein>
    <submittedName>
        <fullName evidence="15">Cytochrome b</fullName>
    </submittedName>
</protein>
<dbReference type="Gene3D" id="1.20.950.20">
    <property type="entry name" value="Transmembrane di-heme cytochromes, Chain C"/>
    <property type="match status" value="1"/>
</dbReference>
<evidence type="ECO:0000256" key="3">
    <source>
        <dbReference type="ARBA" id="ARBA00022448"/>
    </source>
</evidence>
<keyword evidence="5" id="KW-0349">Heme</keyword>
<dbReference type="OrthoDB" id="1247465at2"/>
<accession>A0A4Q6IBC3</accession>
<comment type="cofactor">
    <cofactor evidence="1">
        <name>heme b</name>
        <dbReference type="ChEBI" id="CHEBI:60344"/>
    </cofactor>
</comment>
<evidence type="ECO:0000256" key="11">
    <source>
        <dbReference type="ARBA" id="ARBA00023136"/>
    </source>
</evidence>
<dbReference type="AlphaFoldDB" id="A0A4Q6IBC3"/>
<evidence type="ECO:0000259" key="14">
    <source>
        <dbReference type="Pfam" id="PF01292"/>
    </source>
</evidence>
<proteinExistence type="inferred from homology"/>
<comment type="similarity">
    <text evidence="12">Belongs to the cytochrome b561 family.</text>
</comment>
<dbReference type="GO" id="GO:0046872">
    <property type="term" value="F:metal ion binding"/>
    <property type="evidence" value="ECO:0007669"/>
    <property type="project" value="UniProtKB-KW"/>
</dbReference>
<dbReference type="Proteomes" id="UP000293377">
    <property type="component" value="Unassembled WGS sequence"/>
</dbReference>
<evidence type="ECO:0000313" key="15">
    <source>
        <dbReference type="EMBL" id="RZB12598.1"/>
    </source>
</evidence>
<evidence type="ECO:0000256" key="4">
    <source>
        <dbReference type="ARBA" id="ARBA00022475"/>
    </source>
</evidence>
<keyword evidence="11 13" id="KW-0472">Membrane</keyword>